<reference evidence="1" key="1">
    <citation type="submission" date="2014-11" db="EMBL/GenBank/DDBJ databases">
        <authorList>
            <person name="Amaro Gonzalez C."/>
        </authorList>
    </citation>
    <scope>NUCLEOTIDE SEQUENCE</scope>
</reference>
<sequence>MFMTENRSLFYFTFNLLSICERNVLLDGGCLYSMNKDEIVYSAQFSNM</sequence>
<proteinExistence type="predicted"/>
<reference evidence="1" key="2">
    <citation type="journal article" date="2015" name="Fish Shellfish Immunol.">
        <title>Early steps in the European eel (Anguilla anguilla)-Vibrio vulnificus interaction in the gills: Role of the RtxA13 toxin.</title>
        <authorList>
            <person name="Callol A."/>
            <person name="Pajuelo D."/>
            <person name="Ebbesson L."/>
            <person name="Teles M."/>
            <person name="MacKenzie S."/>
            <person name="Amaro C."/>
        </authorList>
    </citation>
    <scope>NUCLEOTIDE SEQUENCE</scope>
</reference>
<dbReference type="EMBL" id="GBXM01091586">
    <property type="protein sequence ID" value="JAH16991.1"/>
    <property type="molecule type" value="Transcribed_RNA"/>
</dbReference>
<protein>
    <submittedName>
        <fullName evidence="1">Uncharacterized protein</fullName>
    </submittedName>
</protein>
<organism evidence="1">
    <name type="scientific">Anguilla anguilla</name>
    <name type="common">European freshwater eel</name>
    <name type="synonym">Muraena anguilla</name>
    <dbReference type="NCBI Taxonomy" id="7936"/>
    <lineage>
        <taxon>Eukaryota</taxon>
        <taxon>Metazoa</taxon>
        <taxon>Chordata</taxon>
        <taxon>Craniata</taxon>
        <taxon>Vertebrata</taxon>
        <taxon>Euteleostomi</taxon>
        <taxon>Actinopterygii</taxon>
        <taxon>Neopterygii</taxon>
        <taxon>Teleostei</taxon>
        <taxon>Anguilliformes</taxon>
        <taxon>Anguillidae</taxon>
        <taxon>Anguilla</taxon>
    </lineage>
</organism>
<accession>A0A0E9QJD1</accession>
<dbReference type="AlphaFoldDB" id="A0A0E9QJD1"/>
<name>A0A0E9QJD1_ANGAN</name>
<evidence type="ECO:0000313" key="1">
    <source>
        <dbReference type="EMBL" id="JAH16991.1"/>
    </source>
</evidence>